<dbReference type="InterPro" id="IPR043128">
    <property type="entry name" value="Rev_trsase/Diguanyl_cyclase"/>
</dbReference>
<dbReference type="PATRIC" id="fig|1280949.3.peg.2608"/>
<name>A0A069E224_9PROT</name>
<keyword evidence="3" id="KW-1185">Reference proteome</keyword>
<gene>
    <name evidence="2" type="ORF">HAD_12789</name>
</gene>
<comment type="caution">
    <text evidence="2">The sequence shown here is derived from an EMBL/GenBank/DDBJ whole genome shotgun (WGS) entry which is preliminary data.</text>
</comment>
<dbReference type="EMBL" id="ARYH01000002">
    <property type="protein sequence ID" value="KCZ83480.1"/>
    <property type="molecule type" value="Genomic_DNA"/>
</dbReference>
<dbReference type="InterPro" id="IPR029787">
    <property type="entry name" value="Nucleotide_cyclase"/>
</dbReference>
<dbReference type="Proteomes" id="UP000027446">
    <property type="component" value="Unassembled WGS sequence"/>
</dbReference>
<dbReference type="STRING" id="1280949.HAD_12789"/>
<dbReference type="Gene3D" id="3.30.70.270">
    <property type="match status" value="1"/>
</dbReference>
<proteinExistence type="predicted"/>
<dbReference type="OrthoDB" id="7617825at2"/>
<evidence type="ECO:0000259" key="1">
    <source>
        <dbReference type="PROSITE" id="PS50887"/>
    </source>
</evidence>
<sequence>MFDLSFLDPPIEVAAAGPRLETILSRLRAHGMRAYPASDPIDFDATEPLLIDMESLPVGLRERDIRLSEGAERRPLVLLTPDTQIADGVDALIVTQDNDLDMLRARLASLVRRQARTAEFRIRLETAETFGTGEITPAPDGRPEVLYLGDGGAGFFSLRAALKGHDIPVTAALTLRTAADYLKSGRFAAVLADLTPGGGDAANHVDWSRAESLLTGTPLFVLAQPGADLSEAQFAALMLSTDLVEQSGDAEALAGRLSRAITAHAAFAPVLPAQLQATPSVDPVTGLFHRDFIKSHLDRQITLSSERGEPLCVLTIKLDEEFSPLLQDFAKVIRSCVRDTDCLAHFGNGTIIVSTPLTPYRGAVRVAERLMTRLGRDQDFDGLRLSWRVVEKRSYHTAGTLLAEGLSGPYTREYAA</sequence>
<dbReference type="PROSITE" id="PS50887">
    <property type="entry name" value="GGDEF"/>
    <property type="match status" value="1"/>
</dbReference>
<reference evidence="2 3" key="1">
    <citation type="journal article" date="2014" name="Antonie Van Leeuwenhoek">
        <title>Hyphomonas beringensis sp. nov. and Hyphomonas chukchiensis sp. nov., isolated from surface seawater of the Bering Sea and Chukchi Sea.</title>
        <authorList>
            <person name="Li C."/>
            <person name="Lai Q."/>
            <person name="Li G."/>
            <person name="Dong C."/>
            <person name="Wang J."/>
            <person name="Liao Y."/>
            <person name="Shao Z."/>
        </authorList>
    </citation>
    <scope>NUCLEOTIDE SEQUENCE [LARGE SCALE GENOMIC DNA]</scope>
    <source>
        <strain evidence="2 3">MHS-3</strain>
    </source>
</reference>
<organism evidence="2 3">
    <name type="scientific">Hyphomonas adhaerens MHS-3</name>
    <dbReference type="NCBI Taxonomy" id="1280949"/>
    <lineage>
        <taxon>Bacteria</taxon>
        <taxon>Pseudomonadati</taxon>
        <taxon>Pseudomonadota</taxon>
        <taxon>Alphaproteobacteria</taxon>
        <taxon>Hyphomonadales</taxon>
        <taxon>Hyphomonadaceae</taxon>
        <taxon>Hyphomonas</taxon>
    </lineage>
</organism>
<feature type="domain" description="GGDEF" evidence="1">
    <location>
        <begin position="309"/>
        <end position="416"/>
    </location>
</feature>
<evidence type="ECO:0000313" key="3">
    <source>
        <dbReference type="Proteomes" id="UP000027446"/>
    </source>
</evidence>
<accession>A0A069E224</accession>
<dbReference type="eggNOG" id="COG3706">
    <property type="taxonomic scope" value="Bacteria"/>
</dbReference>
<dbReference type="AlphaFoldDB" id="A0A069E224"/>
<dbReference type="InterPro" id="IPR000160">
    <property type="entry name" value="GGDEF_dom"/>
</dbReference>
<evidence type="ECO:0000313" key="2">
    <source>
        <dbReference type="EMBL" id="KCZ83480.1"/>
    </source>
</evidence>
<protein>
    <recommendedName>
        <fullName evidence="1">GGDEF domain-containing protein</fullName>
    </recommendedName>
</protein>
<dbReference type="SUPFAM" id="SSF55073">
    <property type="entry name" value="Nucleotide cyclase"/>
    <property type="match status" value="1"/>
</dbReference>
<dbReference type="RefSeq" id="WP_035572399.1">
    <property type="nucleotide sequence ID" value="NZ_ARYH01000002.1"/>
</dbReference>
<dbReference type="SMART" id="SM00267">
    <property type="entry name" value="GGDEF"/>
    <property type="match status" value="1"/>
</dbReference>